<evidence type="ECO:0000259" key="1">
    <source>
        <dbReference type="SMART" id="SM00871"/>
    </source>
</evidence>
<dbReference type="SUPFAM" id="SSF55961">
    <property type="entry name" value="Bet v1-like"/>
    <property type="match status" value="1"/>
</dbReference>
<dbReference type="AlphaFoldDB" id="A0AA37WHE0"/>
<dbReference type="InterPro" id="IPR023393">
    <property type="entry name" value="START-like_dom_sf"/>
</dbReference>
<reference evidence="2" key="1">
    <citation type="journal article" date="2014" name="Int. J. Syst. Evol. Microbiol.">
        <title>Complete genome sequence of Corynebacterium casei LMG S-19264T (=DSM 44701T), isolated from a smear-ripened cheese.</title>
        <authorList>
            <consortium name="US DOE Joint Genome Institute (JGI-PGF)"/>
            <person name="Walter F."/>
            <person name="Albersmeier A."/>
            <person name="Kalinowski J."/>
            <person name="Ruckert C."/>
        </authorList>
    </citation>
    <scope>NUCLEOTIDE SEQUENCE</scope>
    <source>
        <strain evidence="2">NBRC 110023</strain>
    </source>
</reference>
<dbReference type="Pfam" id="PF10604">
    <property type="entry name" value="Polyketide_cyc2"/>
    <property type="match status" value="1"/>
</dbReference>
<dbReference type="Gene3D" id="3.30.530.20">
    <property type="match status" value="1"/>
</dbReference>
<dbReference type="InterPro" id="IPR011256">
    <property type="entry name" value="Reg_factor_effector_dom_sf"/>
</dbReference>
<reference evidence="2" key="2">
    <citation type="submission" date="2023-01" db="EMBL/GenBank/DDBJ databases">
        <title>Draft genome sequence of Agaribacter marinus strain NBRC 110023.</title>
        <authorList>
            <person name="Sun Q."/>
            <person name="Mori K."/>
        </authorList>
    </citation>
    <scope>NUCLEOTIDE SEQUENCE</scope>
    <source>
        <strain evidence="2">NBRC 110023</strain>
    </source>
</reference>
<organism evidence="2 3">
    <name type="scientific">Agaribacter marinus</name>
    <dbReference type="NCBI Taxonomy" id="1431249"/>
    <lineage>
        <taxon>Bacteria</taxon>
        <taxon>Pseudomonadati</taxon>
        <taxon>Pseudomonadota</taxon>
        <taxon>Gammaproteobacteria</taxon>
        <taxon>Alteromonadales</taxon>
        <taxon>Alteromonadaceae</taxon>
        <taxon>Agaribacter</taxon>
    </lineage>
</organism>
<dbReference type="Pfam" id="PF06445">
    <property type="entry name" value="GyrI-like"/>
    <property type="match status" value="1"/>
</dbReference>
<feature type="domain" description="AraC effector-binding" evidence="1">
    <location>
        <begin position="156"/>
        <end position="310"/>
    </location>
</feature>
<comment type="caution">
    <text evidence="2">The sequence shown here is derived from an EMBL/GenBank/DDBJ whole genome shotgun (WGS) entry which is preliminary data.</text>
</comment>
<gene>
    <name evidence="2" type="ORF">GCM10007852_19040</name>
</gene>
<sequence length="310" mass="35048">MPKLNIEKSTLINAPINDIYETLSNFHKWQAWSPWLLMEVNADVNVDEDGKHYRWEGNRVGAGNMTVLSESDEGSAKVIKYALNFLKPWKSYADVSFVLSPTENGTKVSWTMDSSLPFFLFWMKKPTEAFVGMDYQRGLNMLKEQIEDGSIKSSLSFVGETNFPETSYVGIKTTCDVEDISTCMARDFTKLKDFLKDAEDNSVGHGLSIYHKWDIVKGKAEYTAAIAVSKAPSNLPNDIVYSTIPHTSVYQITHTGDYKHLGNAWTTLYTMERNKEIKCNKAMHPFEIYETSPDEVSAGSLITHVCFPTK</sequence>
<keyword evidence="3" id="KW-1185">Reference proteome</keyword>
<dbReference type="Proteomes" id="UP001156601">
    <property type="component" value="Unassembled WGS sequence"/>
</dbReference>
<dbReference type="Gene3D" id="3.20.80.10">
    <property type="entry name" value="Regulatory factor, effector binding domain"/>
    <property type="match status" value="1"/>
</dbReference>
<dbReference type="SMART" id="SM00871">
    <property type="entry name" value="AraC_E_bind"/>
    <property type="match status" value="1"/>
</dbReference>
<dbReference type="InterPro" id="IPR010499">
    <property type="entry name" value="AraC_E-bd"/>
</dbReference>
<dbReference type="SUPFAM" id="SSF55136">
    <property type="entry name" value="Probable bacterial effector-binding domain"/>
    <property type="match status" value="1"/>
</dbReference>
<dbReference type="InterPro" id="IPR029442">
    <property type="entry name" value="GyrI-like"/>
</dbReference>
<dbReference type="EMBL" id="BSOT01000005">
    <property type="protein sequence ID" value="GLR70996.1"/>
    <property type="molecule type" value="Genomic_DNA"/>
</dbReference>
<protein>
    <submittedName>
        <fullName evidence="2">Transcriptional regulator</fullName>
    </submittedName>
</protein>
<dbReference type="CDD" id="cd07818">
    <property type="entry name" value="SRPBCC_1"/>
    <property type="match status" value="1"/>
</dbReference>
<dbReference type="InterPro" id="IPR019587">
    <property type="entry name" value="Polyketide_cyclase/dehydratase"/>
</dbReference>
<evidence type="ECO:0000313" key="3">
    <source>
        <dbReference type="Proteomes" id="UP001156601"/>
    </source>
</evidence>
<dbReference type="RefSeq" id="WP_284217274.1">
    <property type="nucleotide sequence ID" value="NZ_BSOT01000005.1"/>
</dbReference>
<evidence type="ECO:0000313" key="2">
    <source>
        <dbReference type="EMBL" id="GLR70996.1"/>
    </source>
</evidence>
<name>A0AA37WHE0_9ALTE</name>
<accession>A0AA37WHE0</accession>
<proteinExistence type="predicted"/>